<comment type="caution">
    <text evidence="1">The sequence shown here is derived from an EMBL/GenBank/DDBJ whole genome shotgun (WGS) entry which is preliminary data.</text>
</comment>
<sequence length="83" mass="9497">MVVLWGEKIHAFLGPLPNPPAWIDCTAVTDRNPPHLPYCARCRCLVVRNPPHLPYCARCRCLVARHVMEARLPNPDYRALKEP</sequence>
<evidence type="ECO:0000313" key="2">
    <source>
        <dbReference type="Proteomes" id="UP000325313"/>
    </source>
</evidence>
<proteinExistence type="predicted"/>
<reference evidence="1 2" key="1">
    <citation type="submission" date="2019-05" db="EMBL/GenBank/DDBJ databases">
        <title>Emergence of the Ug99 lineage of the wheat stem rust pathogen through somatic hybridization.</title>
        <authorList>
            <person name="Li F."/>
            <person name="Upadhyaya N.M."/>
            <person name="Sperschneider J."/>
            <person name="Matny O."/>
            <person name="Nguyen-Phuc H."/>
            <person name="Mago R."/>
            <person name="Raley C."/>
            <person name="Miller M.E."/>
            <person name="Silverstein K.A.T."/>
            <person name="Henningsen E."/>
            <person name="Hirsch C.D."/>
            <person name="Visser B."/>
            <person name="Pretorius Z.A."/>
            <person name="Steffenson B.J."/>
            <person name="Schwessinger B."/>
            <person name="Dodds P.N."/>
            <person name="Figueroa M."/>
        </authorList>
    </citation>
    <scope>NUCLEOTIDE SEQUENCE [LARGE SCALE GENOMIC DNA]</scope>
    <source>
        <strain evidence="1 2">Ug99</strain>
    </source>
</reference>
<protein>
    <submittedName>
        <fullName evidence="1">Uncharacterized protein</fullName>
    </submittedName>
</protein>
<gene>
    <name evidence="1" type="ORF">PGTUg99_015552</name>
</gene>
<accession>A0A5B0RK37</accession>
<organism evidence="1 2">
    <name type="scientific">Puccinia graminis f. sp. tritici</name>
    <dbReference type="NCBI Taxonomy" id="56615"/>
    <lineage>
        <taxon>Eukaryota</taxon>
        <taxon>Fungi</taxon>
        <taxon>Dikarya</taxon>
        <taxon>Basidiomycota</taxon>
        <taxon>Pucciniomycotina</taxon>
        <taxon>Pucciniomycetes</taxon>
        <taxon>Pucciniales</taxon>
        <taxon>Pucciniaceae</taxon>
        <taxon>Puccinia</taxon>
    </lineage>
</organism>
<dbReference type="Proteomes" id="UP000325313">
    <property type="component" value="Unassembled WGS sequence"/>
</dbReference>
<evidence type="ECO:0000313" key="1">
    <source>
        <dbReference type="EMBL" id="KAA1126216.1"/>
    </source>
</evidence>
<dbReference type="AlphaFoldDB" id="A0A5B0RK37"/>
<dbReference type="EMBL" id="VDEP01000172">
    <property type="protein sequence ID" value="KAA1126216.1"/>
    <property type="molecule type" value="Genomic_DNA"/>
</dbReference>
<name>A0A5B0RK37_PUCGR</name>